<dbReference type="InterPro" id="IPR005182">
    <property type="entry name" value="YdbS-like_PH"/>
</dbReference>
<evidence type="ECO:0000313" key="3">
    <source>
        <dbReference type="EMBL" id="PIR96342.1"/>
    </source>
</evidence>
<dbReference type="Pfam" id="PF03703">
    <property type="entry name" value="bPH_2"/>
    <property type="match status" value="1"/>
</dbReference>
<keyword evidence="1" id="KW-1133">Transmembrane helix</keyword>
<evidence type="ECO:0000259" key="2">
    <source>
        <dbReference type="Pfam" id="PF03703"/>
    </source>
</evidence>
<dbReference type="AlphaFoldDB" id="A0A2H0VB69"/>
<name>A0A2H0VB69_9BACT</name>
<comment type="caution">
    <text evidence="3">The sequence shown here is derived from an EMBL/GenBank/DDBJ whole genome shotgun (WGS) entry which is preliminary data.</text>
</comment>
<accession>A0A2H0VB69</accession>
<organism evidence="3 4">
    <name type="scientific">Candidatus Doudnabacteria bacterium CG10_big_fil_rev_8_21_14_0_10_42_18</name>
    <dbReference type="NCBI Taxonomy" id="1974552"/>
    <lineage>
        <taxon>Bacteria</taxon>
        <taxon>Candidatus Doudnaibacteriota</taxon>
    </lineage>
</organism>
<dbReference type="EMBL" id="PFAK01000026">
    <property type="protein sequence ID" value="PIR96342.1"/>
    <property type="molecule type" value="Genomic_DNA"/>
</dbReference>
<keyword evidence="1" id="KW-0472">Membrane</keyword>
<reference evidence="4" key="1">
    <citation type="submission" date="2017-09" db="EMBL/GenBank/DDBJ databases">
        <title>Depth-based differentiation of microbial function through sediment-hosted aquifers and enrichment of novel symbionts in the deep terrestrial subsurface.</title>
        <authorList>
            <person name="Probst A.J."/>
            <person name="Ladd B."/>
            <person name="Jarett J.K."/>
            <person name="Geller-Mcgrath D.E."/>
            <person name="Sieber C.M.K."/>
            <person name="Emerson J.B."/>
            <person name="Anantharaman K."/>
            <person name="Thomas B.C."/>
            <person name="Malmstrom R."/>
            <person name="Stieglmeier M."/>
            <person name="Klingl A."/>
            <person name="Woyke T."/>
            <person name="Ryan C.M."/>
            <person name="Banfield J.F."/>
        </authorList>
    </citation>
    <scope>NUCLEOTIDE SEQUENCE [LARGE SCALE GENOMIC DNA]</scope>
</reference>
<keyword evidence="1" id="KW-0812">Transmembrane</keyword>
<protein>
    <recommendedName>
        <fullName evidence="2">YdbS-like PH domain-containing protein</fullName>
    </recommendedName>
</protein>
<evidence type="ECO:0000256" key="1">
    <source>
        <dbReference type="SAM" id="Phobius"/>
    </source>
</evidence>
<feature type="transmembrane region" description="Helical" evidence="1">
    <location>
        <begin position="54"/>
        <end position="74"/>
    </location>
</feature>
<gene>
    <name evidence="3" type="ORF">COT92_01625</name>
</gene>
<dbReference type="PANTHER" id="PTHR37938:SF1">
    <property type="entry name" value="BLL0215 PROTEIN"/>
    <property type="match status" value="1"/>
</dbReference>
<dbReference type="Proteomes" id="UP000230922">
    <property type="component" value="Unassembled WGS sequence"/>
</dbReference>
<dbReference type="PANTHER" id="PTHR37938">
    <property type="entry name" value="BLL0215 PROTEIN"/>
    <property type="match status" value="1"/>
</dbReference>
<proteinExistence type="predicted"/>
<feature type="domain" description="YdbS-like PH" evidence="2">
    <location>
        <begin position="76"/>
        <end position="150"/>
    </location>
</feature>
<sequence>MFKTNLHPGEAIKETYRQTELVLIKLVLIIFLLIYVPWAFLIKYELHVQFRRLLLFWTILVAIYGINKYILWFLNSFIVTNRRIIDGIHRHIFQKQVIESPLERILNISFRQKGILQTLFNYGDVEVQIVGLTDPLVFYRIKNPEKVKDLLWEMHNQLPPEKKAHLQKENIPEIQQQIGYHSKKRKII</sequence>
<evidence type="ECO:0000313" key="4">
    <source>
        <dbReference type="Proteomes" id="UP000230922"/>
    </source>
</evidence>
<feature type="transmembrane region" description="Helical" evidence="1">
    <location>
        <begin position="21"/>
        <end position="42"/>
    </location>
</feature>